<evidence type="ECO:0000313" key="2">
    <source>
        <dbReference type="EMBL" id="TFZ43315.1"/>
    </source>
</evidence>
<protein>
    <submittedName>
        <fullName evidence="2">Uncharacterized protein</fullName>
    </submittedName>
</protein>
<dbReference type="EMBL" id="SRHU01000002">
    <property type="protein sequence ID" value="TFZ43315.1"/>
    <property type="molecule type" value="Genomic_DNA"/>
</dbReference>
<proteinExistence type="predicted"/>
<dbReference type="RefSeq" id="WP_135253349.1">
    <property type="nucleotide sequence ID" value="NZ_CP038865.1"/>
</dbReference>
<evidence type="ECO:0000313" key="3">
    <source>
        <dbReference type="Proteomes" id="UP000296883"/>
    </source>
</evidence>
<dbReference type="Proteomes" id="UP000296883">
    <property type="component" value="Chromosome"/>
</dbReference>
<sequence length="73" mass="7912">MEFNEQKVDINDLVISAGNLAAALDGIEAFLFHRFGDANVNLKDISALNGLIASVKSLSEEHYQNVESFDGGQ</sequence>
<accession>A0AAJ5JMU7</accession>
<name>A0AAJ5JMU7_9ENTE</name>
<gene>
    <name evidence="2" type="ORF">E4031_00395</name>
    <name evidence="1" type="ORF">E4Z98_06025</name>
</gene>
<organism evidence="2 4">
    <name type="scientific">Vagococcus xieshaowenii</name>
    <dbReference type="NCBI Taxonomy" id="2562451"/>
    <lineage>
        <taxon>Bacteria</taxon>
        <taxon>Bacillati</taxon>
        <taxon>Bacillota</taxon>
        <taxon>Bacilli</taxon>
        <taxon>Lactobacillales</taxon>
        <taxon>Enterococcaceae</taxon>
        <taxon>Vagococcus</taxon>
    </lineage>
</organism>
<dbReference type="EMBL" id="CP038865">
    <property type="protein sequence ID" value="QCA28897.1"/>
    <property type="molecule type" value="Genomic_DNA"/>
</dbReference>
<dbReference type="Proteomes" id="UP000297725">
    <property type="component" value="Unassembled WGS sequence"/>
</dbReference>
<reference evidence="1 3" key="2">
    <citation type="journal article" date="2020" name="Int. J. Syst. Evol. Microbiol.">
        <title>Vagococcus xieshaowenii sp. nov., isolated from snow finch (Montifringilla taczanowskii) cloacal content.</title>
        <authorList>
            <person name="Ge Y."/>
            <person name="Yang J."/>
            <person name="Lai X.H."/>
            <person name="Zhang G."/>
            <person name="Jin D."/>
            <person name="Lu S."/>
            <person name="Wang B."/>
            <person name="Huang Y."/>
            <person name="Huang Y."/>
            <person name="Ren Z."/>
            <person name="Zhang X."/>
            <person name="Xu J."/>
        </authorList>
    </citation>
    <scope>NUCLEOTIDE SEQUENCE [LARGE SCALE GENOMIC DNA]</scope>
    <source>
        <strain evidence="1">Personal::cf-49</strain>
        <strain evidence="3">personal::cf-49</strain>
    </source>
</reference>
<dbReference type="AlphaFoldDB" id="A0AAJ5JMU7"/>
<reference evidence="2 4" key="1">
    <citation type="submission" date="2019-03" db="EMBL/GenBank/DDBJ databases">
        <title>Vagococcus sp. was isolated fron gut of Carduelis flavirostris.</title>
        <authorList>
            <person name="Ge Y."/>
        </authorList>
    </citation>
    <scope>NUCLEOTIDE SEQUENCE [LARGE SCALE GENOMIC DNA]</scope>
    <source>
        <strain evidence="2 4">CF-210</strain>
    </source>
</reference>
<evidence type="ECO:0000313" key="1">
    <source>
        <dbReference type="EMBL" id="QCA28897.1"/>
    </source>
</evidence>
<keyword evidence="3" id="KW-1185">Reference proteome</keyword>
<evidence type="ECO:0000313" key="4">
    <source>
        <dbReference type="Proteomes" id="UP000297725"/>
    </source>
</evidence>